<dbReference type="EMBL" id="KV875772">
    <property type="protein sequence ID" value="RZR72875.1"/>
    <property type="molecule type" value="Genomic_DNA"/>
</dbReference>
<protein>
    <submittedName>
        <fullName evidence="2">Uncharacterized protein</fullName>
    </submittedName>
</protein>
<dbReference type="AlphaFoldDB" id="A0A445MF32"/>
<proteinExistence type="predicted"/>
<feature type="region of interest" description="Disordered" evidence="1">
    <location>
        <begin position="1"/>
        <end position="45"/>
    </location>
</feature>
<dbReference type="Proteomes" id="UP000290560">
    <property type="component" value="Unassembled WGS sequence"/>
</dbReference>
<gene>
    <name evidence="2" type="ORF">BHM03_00018197</name>
</gene>
<evidence type="ECO:0000256" key="1">
    <source>
        <dbReference type="SAM" id="MobiDB-lite"/>
    </source>
</evidence>
<feature type="region of interest" description="Disordered" evidence="1">
    <location>
        <begin position="285"/>
        <end position="315"/>
    </location>
</feature>
<accession>A0A445MF32</accession>
<feature type="compositionally biased region" description="Low complexity" evidence="1">
    <location>
        <begin position="1"/>
        <end position="40"/>
    </location>
</feature>
<name>A0A445MF32_ENSVE</name>
<organism evidence="2">
    <name type="scientific">Ensete ventricosum</name>
    <name type="common">Abyssinian banana</name>
    <name type="synonym">Musa ensete</name>
    <dbReference type="NCBI Taxonomy" id="4639"/>
    <lineage>
        <taxon>Eukaryota</taxon>
        <taxon>Viridiplantae</taxon>
        <taxon>Streptophyta</taxon>
        <taxon>Embryophyta</taxon>
        <taxon>Tracheophyta</taxon>
        <taxon>Spermatophyta</taxon>
        <taxon>Magnoliopsida</taxon>
        <taxon>Liliopsida</taxon>
        <taxon>Zingiberales</taxon>
        <taxon>Musaceae</taxon>
        <taxon>Ensete</taxon>
    </lineage>
</organism>
<sequence>MSSSSSSNVRSALSTSSEGTRSGNPYSSVSGSSSPGMPSSIDAKSLRDLEVMKSCHDIASVVTEGSLRSIRERYSISEEYALQAPSPDQRPYNTESSEFSISVDALEANFCFPSIPPSWNALGGGGFLQAGRVLRPLGLQVPHQKQRRSVWRPIGSAVSEQASTTRLGKQVKIAVKKHKSHHGEESSQATARGKEPTTSTKGDASPTYRRPKSMKDLCNTRVRKDDKGYYVLQIADSAPKDLDASILQAVDRVWMGATSDGSGVLEYRYRVALARFKARYPDLEVDSDPFTEKPEDNLVPMETRQEFDNSVPAEE</sequence>
<reference evidence="2" key="1">
    <citation type="journal article" date="2018" name="Data Brief">
        <title>Genome sequence data from 17 accessions of Ensete ventricosum, a staple food crop for millions in Ethiopia.</title>
        <authorList>
            <person name="Yemataw Z."/>
            <person name="Muzemil S."/>
            <person name="Ambachew D."/>
            <person name="Tripathi L."/>
            <person name="Tesfaye K."/>
            <person name="Chala A."/>
            <person name="Farbos A."/>
            <person name="O'Neill P."/>
            <person name="Moore K."/>
            <person name="Grant M."/>
            <person name="Studholme D.J."/>
        </authorList>
    </citation>
    <scope>NUCLEOTIDE SEQUENCE [LARGE SCALE GENOMIC DNA]</scope>
    <source>
        <tissue evidence="2">Leaf</tissue>
    </source>
</reference>
<feature type="compositionally biased region" description="Polar residues" evidence="1">
    <location>
        <begin position="186"/>
        <end position="202"/>
    </location>
</feature>
<feature type="region of interest" description="Disordered" evidence="1">
    <location>
        <begin position="174"/>
        <end position="216"/>
    </location>
</feature>
<evidence type="ECO:0000313" key="2">
    <source>
        <dbReference type="EMBL" id="RZR72875.1"/>
    </source>
</evidence>